<comment type="cofactor">
    <cofactor evidence="2">
        <name>Zn(2+)</name>
        <dbReference type="ChEBI" id="CHEBI:29105"/>
    </cofactor>
    <text evidence="2">Binds 2 Zn(2+) ions per subunit. One is catalytic and the other provides a structural contribution.</text>
</comment>
<comment type="caution">
    <text evidence="3">The sequence shown here is derived from an EMBL/GenBank/DDBJ whole genome shotgun (WGS) entry which is preliminary data.</text>
</comment>
<accession>A0A5N6MF97</accession>
<protein>
    <submittedName>
        <fullName evidence="3">Ketose-bisphosphate aldolase</fullName>
    </submittedName>
</protein>
<dbReference type="GO" id="GO:0005975">
    <property type="term" value="P:carbohydrate metabolic process"/>
    <property type="evidence" value="ECO:0007669"/>
    <property type="project" value="InterPro"/>
</dbReference>
<feature type="binding site" evidence="2">
    <location>
        <position position="177"/>
    </location>
    <ligand>
        <name>Zn(2+)</name>
        <dbReference type="ChEBI" id="CHEBI:29105"/>
        <label>1</label>
        <note>catalytic</note>
    </ligand>
</feature>
<organism evidence="3 4">
    <name type="scientific">Arthrobacter yangruifuii</name>
    <dbReference type="NCBI Taxonomy" id="2606616"/>
    <lineage>
        <taxon>Bacteria</taxon>
        <taxon>Bacillati</taxon>
        <taxon>Actinomycetota</taxon>
        <taxon>Actinomycetes</taxon>
        <taxon>Micrococcales</taxon>
        <taxon>Micrococcaceae</taxon>
        <taxon>Arthrobacter</taxon>
    </lineage>
</organism>
<dbReference type="Proteomes" id="UP000326852">
    <property type="component" value="Unassembled WGS sequence"/>
</dbReference>
<dbReference type="GO" id="GO:0008270">
    <property type="term" value="F:zinc ion binding"/>
    <property type="evidence" value="ECO:0007669"/>
    <property type="project" value="InterPro"/>
</dbReference>
<dbReference type="Gene3D" id="3.20.20.70">
    <property type="entry name" value="Aldolase class I"/>
    <property type="match status" value="1"/>
</dbReference>
<evidence type="ECO:0000256" key="2">
    <source>
        <dbReference type="PIRSR" id="PIRSR001359-3"/>
    </source>
</evidence>
<keyword evidence="4" id="KW-1185">Reference proteome</keyword>
<gene>
    <name evidence="3" type="ORF">GD627_11410</name>
</gene>
<dbReference type="RefSeq" id="WP_152272600.1">
    <property type="nucleotide sequence ID" value="NZ_VTFX01000005.1"/>
</dbReference>
<evidence type="ECO:0000313" key="3">
    <source>
        <dbReference type="EMBL" id="KAD3514919.1"/>
    </source>
</evidence>
<dbReference type="Pfam" id="PF01116">
    <property type="entry name" value="F_bP_aldolase"/>
    <property type="match status" value="1"/>
</dbReference>
<evidence type="ECO:0000313" key="4">
    <source>
        <dbReference type="Proteomes" id="UP000326852"/>
    </source>
</evidence>
<feature type="active site" description="Proton donor" evidence="1">
    <location>
        <position position="83"/>
    </location>
</feature>
<feature type="binding site" evidence="2">
    <location>
        <position position="84"/>
    </location>
    <ligand>
        <name>Zn(2+)</name>
        <dbReference type="ChEBI" id="CHEBI:29105"/>
        <label>1</label>
        <note>catalytic</note>
    </ligand>
</feature>
<dbReference type="InterPro" id="IPR050246">
    <property type="entry name" value="Class_II_FBP_aldolase"/>
</dbReference>
<keyword evidence="2" id="KW-0862">Zinc</keyword>
<sequence length="285" mass="29390">MVLTPTRTLMENAAAVGTGIGSFNVLHLETAEAIVSGAEEAGLPVILQISQNCAAFHGSLKPLAAACLAVADAAAVPVALHLDHAEDEALVHQAVELGFGSVMYDGAALPYSENVAATARVVKHAEPLGVFVEAELGEVGGKDGAHAPGVRTDPFEAADFVLSTGVDALAVAVGSSHAMTSRSARLDLDLIRELKNALDVPLVLHGSSGVPDSMLVAAITAGMTKINVSTHLNGFFTRAVRRMLADQPDLVDSRKYLSAGRRALAPEAGRLLSLFSLTGTVAEKG</sequence>
<feature type="binding site" evidence="2">
    <location>
        <position position="105"/>
    </location>
    <ligand>
        <name>Zn(2+)</name>
        <dbReference type="ChEBI" id="CHEBI:29105"/>
        <label>2</label>
    </ligand>
</feature>
<evidence type="ECO:0000256" key="1">
    <source>
        <dbReference type="PIRSR" id="PIRSR001359-1"/>
    </source>
</evidence>
<dbReference type="PANTHER" id="PTHR30304:SF0">
    <property type="entry name" value="D-TAGATOSE-1,6-BISPHOSPHATE ALDOLASE SUBUNIT GATY-RELATED"/>
    <property type="match status" value="1"/>
</dbReference>
<dbReference type="InterPro" id="IPR013785">
    <property type="entry name" value="Aldolase_TIM"/>
</dbReference>
<dbReference type="PIRSF" id="PIRSF001359">
    <property type="entry name" value="F_bP_aldolase_II"/>
    <property type="match status" value="1"/>
</dbReference>
<keyword evidence="2" id="KW-0479">Metal-binding</keyword>
<dbReference type="NCBIfam" id="TIGR00167">
    <property type="entry name" value="cbbA"/>
    <property type="match status" value="1"/>
</dbReference>
<dbReference type="EMBL" id="VTFX01000005">
    <property type="protein sequence ID" value="KAD3514919.1"/>
    <property type="molecule type" value="Genomic_DNA"/>
</dbReference>
<feature type="binding site" evidence="2">
    <location>
        <position position="205"/>
    </location>
    <ligand>
        <name>Zn(2+)</name>
        <dbReference type="ChEBI" id="CHEBI:29105"/>
        <label>1</label>
        <note>catalytic</note>
    </ligand>
</feature>
<dbReference type="GO" id="GO:0016832">
    <property type="term" value="F:aldehyde-lyase activity"/>
    <property type="evidence" value="ECO:0007669"/>
    <property type="project" value="InterPro"/>
</dbReference>
<dbReference type="SUPFAM" id="SSF51569">
    <property type="entry name" value="Aldolase"/>
    <property type="match status" value="1"/>
</dbReference>
<dbReference type="AlphaFoldDB" id="A0A5N6MF97"/>
<dbReference type="InterPro" id="IPR000771">
    <property type="entry name" value="FBA_II"/>
</dbReference>
<proteinExistence type="predicted"/>
<name>A0A5N6MF97_9MICC</name>
<feature type="binding site" evidence="2">
    <location>
        <position position="135"/>
    </location>
    <ligand>
        <name>Zn(2+)</name>
        <dbReference type="ChEBI" id="CHEBI:29105"/>
        <label>2</label>
    </ligand>
</feature>
<dbReference type="CDD" id="cd00947">
    <property type="entry name" value="TBP_aldolase_IIB"/>
    <property type="match status" value="1"/>
</dbReference>
<reference evidence="3 4" key="1">
    <citation type="submission" date="2019-08" db="EMBL/GenBank/DDBJ databases">
        <title>Arthrobacter sp. nov., isolated from plateau pika and Tibetan wild ass.</title>
        <authorList>
            <person name="Ge Y."/>
        </authorList>
    </citation>
    <scope>NUCLEOTIDE SEQUENCE [LARGE SCALE GENOMIC DNA]</scope>
    <source>
        <strain evidence="3 4">785</strain>
    </source>
</reference>
<dbReference type="PANTHER" id="PTHR30304">
    <property type="entry name" value="D-TAGATOSE-1,6-BISPHOSPHATE ALDOLASE"/>
    <property type="match status" value="1"/>
</dbReference>